<sequence length="708" mass="76713">MSSVIARFFPATALLVAVLLCTGLRAQEPLTQSVVERMIQPRDPAVEQTILRAQRSPADLGQSISALTRMGQFEGVEQLLSSIEGRKFNEQQKIEVAEQITGAERLRIVDNENISPQSVVALDGLFDLHRKNLISPARLAQAVDLLTQQDADQTLPAIRTLFSGGEASTAALVHAIVTTTDASKRDKWLRAMIQIDEQSGVEALRRVALYGTEAARTGALTALIRLSPGANIATSPSMTEILTALYRRSGTANDPSADNAASLAASVFKNSGRRPSRAAVIELLRAQLAQDTRLANLSARGFGRAEVWVMNPELDGVKAQRMPDWMLRFRDAADAAARLVAIGDDDVRSVTAQLSAMIAYTVVADPDWGSTDQVAAFRRDSLSPALATMDDMSAAEFILDALSIASESDNDPAMLGWLRLISPQADISSMSWLVSSGTDVSPLVMAVDNASPQIRYEAAAAIARLAPSQPYAGSNRVLDRWEQMSLLTSRATAIVLENRPEVVAELELLINQAGLAAQFVSSVAGLQAVAAEGEDMRLILSKRQPTDASAIEMIDVVRRIRVARDVPIVIYSDPPPQVVTLAEPEEDLSGLNEAELQAHADAEAIKRDRFGVLGGLDNVKGVVHRDLLYGDLDVDHTAGEPLDLSWAGERRWGDESLRAGLISELVRPRSIAGLYDVLRDSRSRQHLPPLSPIDRSRYRQIAEQALAL</sequence>
<dbReference type="OrthoDB" id="230059at2"/>
<evidence type="ECO:0000313" key="1">
    <source>
        <dbReference type="EMBL" id="TWU16770.1"/>
    </source>
</evidence>
<dbReference type="EMBL" id="SJPU01000002">
    <property type="protein sequence ID" value="TWU16770.1"/>
    <property type="molecule type" value="Genomic_DNA"/>
</dbReference>
<protein>
    <submittedName>
        <fullName evidence="1">Uncharacterized protein</fullName>
    </submittedName>
</protein>
<comment type="caution">
    <text evidence="1">The sequence shown here is derived from an EMBL/GenBank/DDBJ whole genome shotgun (WGS) entry which is preliminary data.</text>
</comment>
<dbReference type="RefSeq" id="WP_146408339.1">
    <property type="nucleotide sequence ID" value="NZ_SJPU01000002.1"/>
</dbReference>
<keyword evidence="2" id="KW-1185">Reference proteome</keyword>
<organism evidence="1 2">
    <name type="scientific">Allorhodopirellula heiligendammensis</name>
    <dbReference type="NCBI Taxonomy" id="2714739"/>
    <lineage>
        <taxon>Bacteria</taxon>
        <taxon>Pseudomonadati</taxon>
        <taxon>Planctomycetota</taxon>
        <taxon>Planctomycetia</taxon>
        <taxon>Pirellulales</taxon>
        <taxon>Pirellulaceae</taxon>
        <taxon>Allorhodopirellula</taxon>
    </lineage>
</organism>
<accession>A0A5C6BWV1</accession>
<reference evidence="1 2" key="1">
    <citation type="journal article" date="2020" name="Antonie Van Leeuwenhoek">
        <title>Rhodopirellula heiligendammensis sp. nov., Rhodopirellula pilleata sp. nov., and Rhodopirellula solitaria sp. nov. isolated from natural or artificial marine surfaces in Northern Germany and California, USA, and emended description of the genus Rhodopirellula.</title>
        <authorList>
            <person name="Kallscheuer N."/>
            <person name="Wiegand S."/>
            <person name="Jogler M."/>
            <person name="Boedeker C."/>
            <person name="Peeters S.H."/>
            <person name="Rast P."/>
            <person name="Heuer A."/>
            <person name="Jetten M.S.M."/>
            <person name="Rohde M."/>
            <person name="Jogler C."/>
        </authorList>
    </citation>
    <scope>NUCLEOTIDE SEQUENCE [LARGE SCALE GENOMIC DNA]</scope>
    <source>
        <strain evidence="1 2">Poly21</strain>
    </source>
</reference>
<name>A0A5C6BWV1_9BACT</name>
<proteinExistence type="predicted"/>
<evidence type="ECO:0000313" key="2">
    <source>
        <dbReference type="Proteomes" id="UP000319908"/>
    </source>
</evidence>
<dbReference type="Proteomes" id="UP000319908">
    <property type="component" value="Unassembled WGS sequence"/>
</dbReference>
<dbReference type="AlphaFoldDB" id="A0A5C6BWV1"/>
<gene>
    <name evidence="1" type="ORF">Poly21_39760</name>
</gene>